<feature type="compositionally biased region" description="Acidic residues" evidence="5">
    <location>
        <begin position="510"/>
        <end position="525"/>
    </location>
</feature>
<feature type="compositionally biased region" description="Basic and acidic residues" evidence="5">
    <location>
        <begin position="477"/>
        <end position="490"/>
    </location>
</feature>
<dbReference type="Proteomes" id="UP000275078">
    <property type="component" value="Unassembled WGS sequence"/>
</dbReference>
<dbReference type="PANTHER" id="PTHR12202:SF0">
    <property type="entry name" value="ESF1 HOMOLOG"/>
    <property type="match status" value="1"/>
</dbReference>
<feature type="region of interest" description="Disordered" evidence="5">
    <location>
        <begin position="72"/>
        <end position="190"/>
    </location>
</feature>
<dbReference type="EMBL" id="ML119663">
    <property type="protein sequence ID" value="RPA83658.1"/>
    <property type="molecule type" value="Genomic_DNA"/>
</dbReference>
<keyword evidence="9" id="KW-1185">Reference proteome</keyword>
<sequence length="714" mass="81027">MGKSDKKDKKDKKGGPRPMGPVTNDPRFATIHSDPRFALPKKKDAKVTIDKRFKSMLTDEDFARAAKVDRYGRKVERAAGREEIERFYHMESDDDDDADSEEDPKKDKKGKKKSEKKDKGDKKGKKEVEVEESESEEEAEESEDEEEGSDVEEIARPAFDAARGEGFASSSDDSEEDDYEVEEDAIQAEDIPIGDHTRRFAVVNMDWDNVRAVDLMAAFHSFKPANGKVNSVTIYPSEFGKERMEREELEGPPKEIFRSSREEQFDSDEEINEKTIIKEDKGEEFDSSKLRKYQLERLRYYYAVVECDSVETAKTIYEQCDGAEYEATANYFDLRFIPDDTTFDDDEPTDVCDAMPDSYRPNEFVTGALQHSKVKLTWDADDQRRQQVAKKAFSQKEIEENDLKAYLASSSDEEEDNEEARIRLRKLLGLDTDAPTSGESKTTGAGADGALEVSFTPADSKNSSKSKEEKDPENETTLEKYMRKEKEKKEARRKARKAKNGDEEHSASSESEEEEAAAATDDDLGFNDPFFEDPSVTKSKDSKKAEKAAKKEKKMAEAAEKASKKAELELLMASDDEGADSTKVKAHFDMKSVMKAEKTQKLKGKAKKKAAAKLAQHNDKVQDNFKMDVNDPRFSAVFESHEFAIDPTNPRFMKTEGMKAIMEEKRKRRRKGGDDDPEGEEKPDKKKKKKTEEKSKKDDVGSLVERIKRKSGKA</sequence>
<feature type="region of interest" description="Disordered" evidence="5">
    <location>
        <begin position="431"/>
        <end position="564"/>
    </location>
</feature>
<dbReference type="OrthoDB" id="431825at2759"/>
<organism evidence="8 9">
    <name type="scientific">Ascobolus immersus RN42</name>
    <dbReference type="NCBI Taxonomy" id="1160509"/>
    <lineage>
        <taxon>Eukaryota</taxon>
        <taxon>Fungi</taxon>
        <taxon>Dikarya</taxon>
        <taxon>Ascomycota</taxon>
        <taxon>Pezizomycotina</taxon>
        <taxon>Pezizomycetes</taxon>
        <taxon>Pezizales</taxon>
        <taxon>Ascobolaceae</taxon>
        <taxon>Ascobolus</taxon>
    </lineage>
</organism>
<dbReference type="Pfam" id="PF25121">
    <property type="entry name" value="RRM_ESF1"/>
    <property type="match status" value="1"/>
</dbReference>
<keyword evidence="4" id="KW-0539">Nucleus</keyword>
<dbReference type="Pfam" id="PF08159">
    <property type="entry name" value="NUC153"/>
    <property type="match status" value="1"/>
</dbReference>
<evidence type="ECO:0000256" key="2">
    <source>
        <dbReference type="ARBA" id="ARBA00009087"/>
    </source>
</evidence>
<evidence type="ECO:0000313" key="8">
    <source>
        <dbReference type="EMBL" id="RPA83658.1"/>
    </source>
</evidence>
<dbReference type="InterPro" id="IPR012580">
    <property type="entry name" value="NUC153"/>
</dbReference>
<feature type="region of interest" description="Disordered" evidence="5">
    <location>
        <begin position="648"/>
        <end position="714"/>
    </location>
</feature>
<feature type="compositionally biased region" description="Basic and acidic residues" evidence="5">
    <location>
        <begin position="1"/>
        <end position="14"/>
    </location>
</feature>
<feature type="compositionally biased region" description="Polar residues" evidence="5">
    <location>
        <begin position="434"/>
        <end position="443"/>
    </location>
</feature>
<proteinExistence type="inferred from homology"/>
<feature type="compositionally biased region" description="Basic and acidic residues" evidence="5">
    <location>
        <begin position="680"/>
        <end position="700"/>
    </location>
</feature>
<dbReference type="AlphaFoldDB" id="A0A3N4IG51"/>
<comment type="similarity">
    <text evidence="2">Belongs to the ESF1 family.</text>
</comment>
<keyword evidence="3" id="KW-0175">Coiled coil</keyword>
<dbReference type="GO" id="GO:0003723">
    <property type="term" value="F:RNA binding"/>
    <property type="evidence" value="ECO:0007669"/>
    <property type="project" value="TreeGrafter"/>
</dbReference>
<evidence type="ECO:0000259" key="6">
    <source>
        <dbReference type="Pfam" id="PF08159"/>
    </source>
</evidence>
<evidence type="ECO:0000256" key="5">
    <source>
        <dbReference type="SAM" id="MobiDB-lite"/>
    </source>
</evidence>
<feature type="region of interest" description="Disordered" evidence="5">
    <location>
        <begin position="1"/>
        <end position="44"/>
    </location>
</feature>
<reference evidence="8 9" key="1">
    <citation type="journal article" date="2018" name="Nat. Ecol. Evol.">
        <title>Pezizomycetes genomes reveal the molecular basis of ectomycorrhizal truffle lifestyle.</title>
        <authorList>
            <person name="Murat C."/>
            <person name="Payen T."/>
            <person name="Noel B."/>
            <person name="Kuo A."/>
            <person name="Morin E."/>
            <person name="Chen J."/>
            <person name="Kohler A."/>
            <person name="Krizsan K."/>
            <person name="Balestrini R."/>
            <person name="Da Silva C."/>
            <person name="Montanini B."/>
            <person name="Hainaut M."/>
            <person name="Levati E."/>
            <person name="Barry K.W."/>
            <person name="Belfiori B."/>
            <person name="Cichocki N."/>
            <person name="Clum A."/>
            <person name="Dockter R.B."/>
            <person name="Fauchery L."/>
            <person name="Guy J."/>
            <person name="Iotti M."/>
            <person name="Le Tacon F."/>
            <person name="Lindquist E.A."/>
            <person name="Lipzen A."/>
            <person name="Malagnac F."/>
            <person name="Mello A."/>
            <person name="Molinier V."/>
            <person name="Miyauchi S."/>
            <person name="Poulain J."/>
            <person name="Riccioni C."/>
            <person name="Rubini A."/>
            <person name="Sitrit Y."/>
            <person name="Splivallo R."/>
            <person name="Traeger S."/>
            <person name="Wang M."/>
            <person name="Zifcakova L."/>
            <person name="Wipf D."/>
            <person name="Zambonelli A."/>
            <person name="Paolocci F."/>
            <person name="Nowrousian M."/>
            <person name="Ottonello S."/>
            <person name="Baldrian P."/>
            <person name="Spatafora J.W."/>
            <person name="Henrissat B."/>
            <person name="Nagy L.G."/>
            <person name="Aury J.M."/>
            <person name="Wincker P."/>
            <person name="Grigoriev I.V."/>
            <person name="Bonfante P."/>
            <person name="Martin F.M."/>
        </authorList>
    </citation>
    <scope>NUCLEOTIDE SEQUENCE [LARGE SCALE GENOMIC DNA]</scope>
    <source>
        <strain evidence="8 9">RN42</strain>
    </source>
</reference>
<dbReference type="InterPro" id="IPR056750">
    <property type="entry name" value="RRM_ESF1"/>
</dbReference>
<accession>A0A3N4IG51</accession>
<evidence type="ECO:0000313" key="9">
    <source>
        <dbReference type="Proteomes" id="UP000275078"/>
    </source>
</evidence>
<feature type="compositionally biased region" description="Basic residues" evidence="5">
    <location>
        <begin position="601"/>
        <end position="611"/>
    </location>
</feature>
<gene>
    <name evidence="8" type="ORF">BJ508DRAFT_360344</name>
</gene>
<evidence type="ECO:0000256" key="3">
    <source>
        <dbReference type="ARBA" id="ARBA00023054"/>
    </source>
</evidence>
<comment type="subcellular location">
    <subcellularLocation>
        <location evidence="1">Nucleus</location>
        <location evidence="1">Nucleolus</location>
    </subcellularLocation>
</comment>
<feature type="compositionally biased region" description="Basic and acidic residues" evidence="5">
    <location>
        <begin position="72"/>
        <end position="91"/>
    </location>
</feature>
<dbReference type="STRING" id="1160509.A0A3N4IG51"/>
<feature type="region of interest" description="Disordered" evidence="5">
    <location>
        <begin position="598"/>
        <end position="617"/>
    </location>
</feature>
<evidence type="ECO:0000256" key="1">
    <source>
        <dbReference type="ARBA" id="ARBA00004604"/>
    </source>
</evidence>
<feature type="domain" description="NUC153" evidence="6">
    <location>
        <begin position="631"/>
        <end position="659"/>
    </location>
</feature>
<evidence type="ECO:0000259" key="7">
    <source>
        <dbReference type="Pfam" id="PF25121"/>
    </source>
</evidence>
<feature type="compositionally biased region" description="Basic and acidic residues" evidence="5">
    <location>
        <begin position="115"/>
        <end position="128"/>
    </location>
</feature>
<dbReference type="PANTHER" id="PTHR12202">
    <property type="entry name" value="ESF1 HOMOLOG"/>
    <property type="match status" value="1"/>
</dbReference>
<feature type="compositionally biased region" description="Basic and acidic residues" evidence="5">
    <location>
        <begin position="653"/>
        <end position="665"/>
    </location>
</feature>
<dbReference type="GO" id="GO:0005730">
    <property type="term" value="C:nucleolus"/>
    <property type="evidence" value="ECO:0007669"/>
    <property type="project" value="UniProtKB-SubCell"/>
</dbReference>
<evidence type="ECO:0000256" key="4">
    <source>
        <dbReference type="ARBA" id="ARBA00023242"/>
    </source>
</evidence>
<feature type="domain" description="ESF1 RRM" evidence="7">
    <location>
        <begin position="197"/>
        <end position="352"/>
    </location>
</feature>
<feature type="compositionally biased region" description="Acidic residues" evidence="5">
    <location>
        <begin position="92"/>
        <end position="102"/>
    </location>
</feature>
<feature type="compositionally biased region" description="Acidic residues" evidence="5">
    <location>
        <begin position="172"/>
        <end position="187"/>
    </location>
</feature>
<dbReference type="GO" id="GO:0006364">
    <property type="term" value="P:rRNA processing"/>
    <property type="evidence" value="ECO:0007669"/>
    <property type="project" value="InterPro"/>
</dbReference>
<feature type="compositionally biased region" description="Acidic residues" evidence="5">
    <location>
        <begin position="129"/>
        <end position="152"/>
    </location>
</feature>
<name>A0A3N4IG51_ASCIM</name>
<dbReference type="InterPro" id="IPR039754">
    <property type="entry name" value="Esf1"/>
</dbReference>
<protein>
    <submittedName>
        <fullName evidence="8">Uncharacterized protein</fullName>
    </submittedName>
</protein>
<feature type="compositionally biased region" description="Basic and acidic residues" evidence="5">
    <location>
        <begin position="538"/>
        <end position="564"/>
    </location>
</feature>